<accession>A0A6V7PWM4</accession>
<feature type="binding site" evidence="11">
    <location>
        <position position="290"/>
    </location>
    <ligand>
        <name>Zn(2+)</name>
        <dbReference type="ChEBI" id="CHEBI:29105"/>
        <label>1</label>
    </ligand>
</feature>
<dbReference type="Gene3D" id="3.40.390.10">
    <property type="entry name" value="Collagenase (Catalytic Domain)"/>
    <property type="match status" value="1"/>
</dbReference>
<evidence type="ECO:0000256" key="3">
    <source>
        <dbReference type="ARBA" id="ARBA00022723"/>
    </source>
</evidence>
<dbReference type="InterPro" id="IPR001818">
    <property type="entry name" value="Pept_M10_metallopeptidase"/>
</dbReference>
<comment type="cofactor">
    <cofactor evidence="11">
        <name>Zn(2+)</name>
        <dbReference type="ChEBI" id="CHEBI:29105"/>
    </cofactor>
    <text evidence="11">Binds 2 Zn(2+) ions per subunit.</text>
</comment>
<evidence type="ECO:0000256" key="7">
    <source>
        <dbReference type="ARBA" id="ARBA00023049"/>
    </source>
</evidence>
<evidence type="ECO:0000256" key="9">
    <source>
        <dbReference type="ARBA" id="ARBA00023180"/>
    </source>
</evidence>
<feature type="domain" description="Peptidase metallopeptidase" evidence="14">
    <location>
        <begin position="221"/>
        <end position="388"/>
    </location>
</feature>
<evidence type="ECO:0000256" key="13">
    <source>
        <dbReference type="SAM" id="Phobius"/>
    </source>
</evidence>
<keyword evidence="9" id="KW-0325">Glycoprotein</keyword>
<evidence type="ECO:0000256" key="6">
    <source>
        <dbReference type="ARBA" id="ARBA00022833"/>
    </source>
</evidence>
<dbReference type="SUPFAM" id="SSF55486">
    <property type="entry name" value="Metalloproteases ('zincins'), catalytic domain"/>
    <property type="match status" value="1"/>
</dbReference>
<keyword evidence="6 11" id="KW-0862">Zinc</keyword>
<feature type="active site" evidence="10">
    <location>
        <position position="344"/>
    </location>
</feature>
<evidence type="ECO:0000256" key="2">
    <source>
        <dbReference type="ARBA" id="ARBA00022670"/>
    </source>
</evidence>
<feature type="binding site" description="in inhibited form" evidence="11">
    <location>
        <position position="200"/>
    </location>
    <ligand>
        <name>Zn(2+)</name>
        <dbReference type="ChEBI" id="CHEBI:29105"/>
        <label>2</label>
        <note>catalytic</note>
    </ligand>
</feature>
<sequence>MINTKRERISAAVFHSTHENSIVGPLPELVKDGEMLYKTVGFLDFAKSFLAAKLDGKSHLDLRREDECVLSTSTSKRRDRRSKVRGRAIMLPLIPIIVVLLLCPSLLARPAPDRASPTDTWRSSERLLGAGRGSHVAGVGDLKRYLARFGYLPGSAASDRTDSFDARFESAVSLYQTRLGLPVSGKLDAATLAEIAAPRCGVPDRPAARADSVRRFAFFPGSPRWAWPGPLVLTYAISPAATIDYVPRAAVAAAFRRAFARWARVIPVRFAEARDYGAADVKVGFYAGEHGDGEPFDGVLGVLAHAFSPESGRLHLDAAERWAVDFDAERSAVAVDLESVATHEIGHVLGLAHSPVRGAVMYPSLRPRTRKAELSADDVRGVQALYGSNPDFSFSSLSASSSDTSASASVAAAWSSTSTRVGIVLVAAATKLVTVNWWVLEGEEGRREEEFSALIHLFCFV</sequence>
<feature type="short sequence motif" description="Cysteine switch" evidence="12">
    <location>
        <begin position="198"/>
        <end position="213"/>
    </location>
</feature>
<keyword evidence="13" id="KW-0812">Transmembrane</keyword>
<dbReference type="InterPro" id="IPR033739">
    <property type="entry name" value="M10A_MMP"/>
</dbReference>
<dbReference type="PANTHER" id="PTHR10201:SF321">
    <property type="entry name" value="METALLOENDOPROTEINASE 4-MMP"/>
    <property type="match status" value="1"/>
</dbReference>
<dbReference type="AlphaFoldDB" id="A0A6V7PWM4"/>
<dbReference type="InterPro" id="IPR002477">
    <property type="entry name" value="Peptidoglycan-bd-like"/>
</dbReference>
<dbReference type="CDD" id="cd04278">
    <property type="entry name" value="ZnMc_MMP"/>
    <property type="match status" value="1"/>
</dbReference>
<dbReference type="PRINTS" id="PR00138">
    <property type="entry name" value="MATRIXIN"/>
</dbReference>
<proteinExistence type="inferred from homology"/>
<feature type="binding site" evidence="11">
    <location>
        <position position="315"/>
    </location>
    <ligand>
        <name>Zn(2+)</name>
        <dbReference type="ChEBI" id="CHEBI:29105"/>
        <label>1</label>
    </ligand>
</feature>
<dbReference type="GO" id="GO:0006508">
    <property type="term" value="P:proteolysis"/>
    <property type="evidence" value="ECO:0007669"/>
    <property type="project" value="UniProtKB-KW"/>
</dbReference>
<dbReference type="SMART" id="SM00235">
    <property type="entry name" value="ZnMc"/>
    <property type="match status" value="1"/>
</dbReference>
<keyword evidence="13" id="KW-1133">Transmembrane helix</keyword>
<dbReference type="SUPFAM" id="SSF51197">
    <property type="entry name" value="Clavaminate synthase-like"/>
    <property type="match status" value="1"/>
</dbReference>
<keyword evidence="8" id="KW-0865">Zymogen</keyword>
<evidence type="ECO:0000256" key="10">
    <source>
        <dbReference type="PIRSR" id="PIRSR621190-1"/>
    </source>
</evidence>
<feature type="binding site" evidence="11">
    <location>
        <position position="280"/>
    </location>
    <ligand>
        <name>Ca(2+)</name>
        <dbReference type="ChEBI" id="CHEBI:29108"/>
        <label>2</label>
    </ligand>
</feature>
<dbReference type="InterPro" id="IPR024079">
    <property type="entry name" value="MetalloPept_cat_dom_sf"/>
</dbReference>
<keyword evidence="5" id="KW-0378">Hydrolase</keyword>
<keyword evidence="11" id="KW-0106">Calcium</keyword>
<dbReference type="EMBL" id="LR862153">
    <property type="protein sequence ID" value="CAD1835103.1"/>
    <property type="molecule type" value="Genomic_DNA"/>
</dbReference>
<evidence type="ECO:0000256" key="4">
    <source>
        <dbReference type="ARBA" id="ARBA00022729"/>
    </source>
</evidence>
<feature type="binding site" evidence="11">
    <location>
        <position position="320"/>
    </location>
    <ligand>
        <name>Ca(2+)</name>
        <dbReference type="ChEBI" id="CHEBI:29108"/>
        <label>1</label>
    </ligand>
</feature>
<dbReference type="FunFam" id="3.40.390.10:FF:000018">
    <property type="entry name" value="Metalloendoproteinase 1"/>
    <property type="match status" value="1"/>
</dbReference>
<organism evidence="15">
    <name type="scientific">Ananas comosus var. bracteatus</name>
    <name type="common">red pineapple</name>
    <dbReference type="NCBI Taxonomy" id="296719"/>
    <lineage>
        <taxon>Eukaryota</taxon>
        <taxon>Viridiplantae</taxon>
        <taxon>Streptophyta</taxon>
        <taxon>Embryophyta</taxon>
        <taxon>Tracheophyta</taxon>
        <taxon>Spermatophyta</taxon>
        <taxon>Magnoliopsida</taxon>
        <taxon>Liliopsida</taxon>
        <taxon>Poales</taxon>
        <taxon>Bromeliaceae</taxon>
        <taxon>Bromelioideae</taxon>
        <taxon>Ananas</taxon>
    </lineage>
</organism>
<dbReference type="GO" id="GO:0030574">
    <property type="term" value="P:collagen catabolic process"/>
    <property type="evidence" value="ECO:0007669"/>
    <property type="project" value="TreeGrafter"/>
</dbReference>
<feature type="binding site" evidence="11">
    <location>
        <position position="317"/>
    </location>
    <ligand>
        <name>Ca(2+)</name>
        <dbReference type="ChEBI" id="CHEBI:29108"/>
        <label>3</label>
    </ligand>
</feature>
<name>A0A6V7PWM4_ANACO</name>
<dbReference type="GO" id="GO:0008270">
    <property type="term" value="F:zinc ion binding"/>
    <property type="evidence" value="ECO:0007669"/>
    <property type="project" value="InterPro"/>
</dbReference>
<dbReference type="PANTHER" id="PTHR10201">
    <property type="entry name" value="MATRIX METALLOPROTEINASE"/>
    <property type="match status" value="1"/>
</dbReference>
<dbReference type="InterPro" id="IPR036365">
    <property type="entry name" value="PGBD-like_sf"/>
</dbReference>
<gene>
    <name evidence="15" type="ORF">CB5_LOCUS18314</name>
</gene>
<feature type="binding site" evidence="11">
    <location>
        <position position="347"/>
    </location>
    <ligand>
        <name>Zn(2+)</name>
        <dbReference type="ChEBI" id="CHEBI:29105"/>
        <label>2</label>
        <note>catalytic</note>
    </ligand>
</feature>
<evidence type="ECO:0000256" key="8">
    <source>
        <dbReference type="ARBA" id="ARBA00023145"/>
    </source>
</evidence>
<dbReference type="GO" id="GO:0031012">
    <property type="term" value="C:extracellular matrix"/>
    <property type="evidence" value="ECO:0007669"/>
    <property type="project" value="InterPro"/>
</dbReference>
<evidence type="ECO:0000313" key="15">
    <source>
        <dbReference type="EMBL" id="CAD1835103.1"/>
    </source>
</evidence>
<keyword evidence="7" id="KW-0482">Metalloprotease</keyword>
<evidence type="ECO:0000256" key="1">
    <source>
        <dbReference type="ARBA" id="ARBA00009614"/>
    </source>
</evidence>
<evidence type="ECO:0000259" key="14">
    <source>
        <dbReference type="SMART" id="SM00235"/>
    </source>
</evidence>
<feature type="binding site" evidence="11">
    <location>
        <position position="343"/>
    </location>
    <ligand>
        <name>Zn(2+)</name>
        <dbReference type="ChEBI" id="CHEBI:29105"/>
        <label>2</label>
        <note>catalytic</note>
    </ligand>
</feature>
<dbReference type="GO" id="GO:0030198">
    <property type="term" value="P:extracellular matrix organization"/>
    <property type="evidence" value="ECO:0007669"/>
    <property type="project" value="TreeGrafter"/>
</dbReference>
<dbReference type="Pfam" id="PF01471">
    <property type="entry name" value="PG_binding_1"/>
    <property type="match status" value="1"/>
</dbReference>
<dbReference type="InterPro" id="IPR006026">
    <property type="entry name" value="Peptidase_Metallo"/>
</dbReference>
<dbReference type="Pfam" id="PF00413">
    <property type="entry name" value="Peptidase_M10"/>
    <property type="match status" value="1"/>
</dbReference>
<dbReference type="SUPFAM" id="SSF47090">
    <property type="entry name" value="PGBD-like"/>
    <property type="match status" value="1"/>
</dbReference>
<protein>
    <recommendedName>
        <fullName evidence="14">Peptidase metallopeptidase domain-containing protein</fullName>
    </recommendedName>
</protein>
<feature type="binding site" evidence="11">
    <location>
        <position position="353"/>
    </location>
    <ligand>
        <name>Zn(2+)</name>
        <dbReference type="ChEBI" id="CHEBI:29105"/>
        <label>2</label>
        <note>catalytic</note>
    </ligand>
</feature>
<evidence type="ECO:0000256" key="5">
    <source>
        <dbReference type="ARBA" id="ARBA00022801"/>
    </source>
</evidence>
<keyword evidence="4" id="KW-0732">Signal</keyword>
<keyword evidence="2" id="KW-0645">Protease</keyword>
<evidence type="ECO:0000256" key="12">
    <source>
        <dbReference type="PIRSR" id="PIRSR621190-5"/>
    </source>
</evidence>
<feature type="binding site" evidence="11">
    <location>
        <position position="305"/>
    </location>
    <ligand>
        <name>Zn(2+)</name>
        <dbReference type="ChEBI" id="CHEBI:29105"/>
        <label>1</label>
    </ligand>
</feature>
<dbReference type="InterPro" id="IPR021190">
    <property type="entry name" value="Pept_M10A"/>
</dbReference>
<feature type="binding site" evidence="11">
    <location>
        <position position="292"/>
    </location>
    <ligand>
        <name>Zn(2+)</name>
        <dbReference type="ChEBI" id="CHEBI:29105"/>
        <label>1</label>
    </ligand>
</feature>
<feature type="binding site" evidence="11">
    <location>
        <position position="361"/>
    </location>
    <ligand>
        <name>Zn(2+)</name>
        <dbReference type="ChEBI" id="CHEBI:29105"/>
        <label>2</label>
        <note>catalytic</note>
    </ligand>
</feature>
<feature type="binding site" evidence="11">
    <location>
        <position position="244"/>
    </location>
    <ligand>
        <name>Ca(2+)</name>
        <dbReference type="ChEBI" id="CHEBI:29108"/>
        <label>1</label>
    </ligand>
</feature>
<feature type="binding site" evidence="11">
    <location>
        <position position="298"/>
    </location>
    <ligand>
        <name>Ca(2+)</name>
        <dbReference type="ChEBI" id="CHEBI:29108"/>
        <label>3</label>
    </ligand>
</feature>
<keyword evidence="13" id="KW-0472">Membrane</keyword>
<comment type="similarity">
    <text evidence="1">Belongs to the peptidase M10A family. Matrix metalloproteinases (MMPs) subfamily.</text>
</comment>
<comment type="cofactor">
    <cofactor evidence="11">
        <name>Ca(2+)</name>
        <dbReference type="ChEBI" id="CHEBI:29108"/>
    </cofactor>
    <text evidence="11">Can bind about 5 Ca(2+) ions per subunit.</text>
</comment>
<reference evidence="15" key="1">
    <citation type="submission" date="2020-07" db="EMBL/GenBank/DDBJ databases">
        <authorList>
            <person name="Lin J."/>
        </authorList>
    </citation>
    <scope>NUCLEOTIDE SEQUENCE</scope>
</reference>
<feature type="transmembrane region" description="Helical" evidence="13">
    <location>
        <begin position="88"/>
        <end position="107"/>
    </location>
</feature>
<evidence type="ECO:0000256" key="11">
    <source>
        <dbReference type="PIRSR" id="PIRSR621190-2"/>
    </source>
</evidence>
<feature type="binding site" evidence="11">
    <location>
        <position position="320"/>
    </location>
    <ligand>
        <name>Ca(2+)</name>
        <dbReference type="ChEBI" id="CHEBI:29108"/>
        <label>3</label>
    </ligand>
</feature>
<dbReference type="GO" id="GO:0004222">
    <property type="term" value="F:metalloendopeptidase activity"/>
    <property type="evidence" value="ECO:0007669"/>
    <property type="project" value="InterPro"/>
</dbReference>
<keyword evidence="3 11" id="KW-0479">Metal-binding</keyword>
<feature type="binding site" evidence="11">
    <location>
        <position position="297"/>
    </location>
    <ligand>
        <name>Ca(2+)</name>
        <dbReference type="ChEBI" id="CHEBI:29108"/>
        <label>3</label>
    </ligand>
</feature>